<accession>A0A8S1HTA2</accession>
<sequence length="97" mass="10816">MSRSEKGIISHAVDKAADAGDRIKDVYRAATGGPEDQIRYVAKGYIDQAADKAKELHADADRIMDDIKRSGEQTKTERQQERVGQQIKDAINPIEDF</sequence>
<evidence type="ECO:0000313" key="2">
    <source>
        <dbReference type="EMBL" id="CAD6198498.1"/>
    </source>
</evidence>
<reference evidence="2" key="1">
    <citation type="submission" date="2020-10" db="EMBL/GenBank/DDBJ databases">
        <authorList>
            <person name="Kikuchi T."/>
        </authorList>
    </citation>
    <scope>NUCLEOTIDE SEQUENCE</scope>
    <source>
        <strain evidence="2">NKZ352</strain>
    </source>
</reference>
<dbReference type="AlphaFoldDB" id="A0A8S1HTA2"/>
<gene>
    <name evidence="2" type="ORF">CAUJ_LOCUS14404</name>
</gene>
<keyword evidence="3" id="KW-1185">Reference proteome</keyword>
<proteinExistence type="predicted"/>
<protein>
    <recommendedName>
        <fullName evidence="4">Antitoxin</fullName>
    </recommendedName>
</protein>
<name>A0A8S1HTA2_9PELO</name>
<feature type="compositionally biased region" description="Basic and acidic residues" evidence="1">
    <location>
        <begin position="68"/>
        <end position="81"/>
    </location>
</feature>
<evidence type="ECO:0000313" key="3">
    <source>
        <dbReference type="Proteomes" id="UP000835052"/>
    </source>
</evidence>
<comment type="caution">
    <text evidence="2">The sequence shown here is derived from an EMBL/GenBank/DDBJ whole genome shotgun (WGS) entry which is preliminary data.</text>
</comment>
<organism evidence="2 3">
    <name type="scientific">Caenorhabditis auriculariae</name>
    <dbReference type="NCBI Taxonomy" id="2777116"/>
    <lineage>
        <taxon>Eukaryota</taxon>
        <taxon>Metazoa</taxon>
        <taxon>Ecdysozoa</taxon>
        <taxon>Nematoda</taxon>
        <taxon>Chromadorea</taxon>
        <taxon>Rhabditida</taxon>
        <taxon>Rhabditina</taxon>
        <taxon>Rhabditomorpha</taxon>
        <taxon>Rhabditoidea</taxon>
        <taxon>Rhabditidae</taxon>
        <taxon>Peloderinae</taxon>
        <taxon>Caenorhabditis</taxon>
    </lineage>
</organism>
<evidence type="ECO:0008006" key="4">
    <source>
        <dbReference type="Google" id="ProtNLM"/>
    </source>
</evidence>
<dbReference type="EMBL" id="CAJGYM010000128">
    <property type="protein sequence ID" value="CAD6198498.1"/>
    <property type="molecule type" value="Genomic_DNA"/>
</dbReference>
<dbReference type="Proteomes" id="UP000835052">
    <property type="component" value="Unassembled WGS sequence"/>
</dbReference>
<evidence type="ECO:0000256" key="1">
    <source>
        <dbReference type="SAM" id="MobiDB-lite"/>
    </source>
</evidence>
<feature type="region of interest" description="Disordered" evidence="1">
    <location>
        <begin position="68"/>
        <end position="97"/>
    </location>
</feature>